<proteinExistence type="predicted"/>
<gene>
    <name evidence="2" type="ORF">OTJ99_000074</name>
</gene>
<keyword evidence="3" id="KW-1185">Reference proteome</keyword>
<dbReference type="InterPro" id="IPR036465">
    <property type="entry name" value="vWFA_dom_sf"/>
</dbReference>
<sequence length="509" mass="58754">MLANSTTQAGASVQDTSLIQSPRQILFVQIEKLSNLPEPFYDLKPSYDEKLKQVKITLIKAMNYFDSDTTIVDQNFFDYIEKAVRKLEHYLNHENIKEDVVPAIEEIRTSCIQTARLVVENLKKLCEENESIFTQKQKKEFLKAIEEYNKGYEFESKRNSEQAIHFYRKSWEGLNELKKALAQLQDKDSDTCPDFLEEKFGLKTNKKDTDGDNLSDFFEVLKLFNLTDGNLVDTDKDSIPDSKEDPDEDRLTNIDEQEFGTDPLLPDTDSDELDDYFEIFTFKSSPIKCDTDEDGLFDKSEYLLGTDPNNPDTDQDGILDGLEEYRQVFTEEQTGAKVEITAEGDISKFVETRSFKDEEIFQKVYGLVSTPVDIDVYATFKEAKVYIPIETTKVPNGDIQNVKMFYFDEELKTFVPLDEQGVDVENKIVWAKTDHFTTFVLFYIPTWKAVWEVPVNKGEREVSQQTKYIDIVFVLDSSGSMSWNDPNNYRKTAAKSFVDALIQETEQLL</sequence>
<evidence type="ECO:0000313" key="3">
    <source>
        <dbReference type="Proteomes" id="UP001164745"/>
    </source>
</evidence>
<dbReference type="InterPro" id="IPR053180">
    <property type="entry name" value="Ca-binding_acidic-repeat"/>
</dbReference>
<evidence type="ECO:0000313" key="2">
    <source>
        <dbReference type="EMBL" id="WAM31645.1"/>
    </source>
</evidence>
<evidence type="ECO:0008006" key="4">
    <source>
        <dbReference type="Google" id="ProtNLM"/>
    </source>
</evidence>
<dbReference type="Gene3D" id="3.40.50.410">
    <property type="entry name" value="von Willebrand factor, type A domain"/>
    <property type="match status" value="1"/>
</dbReference>
<dbReference type="SUPFAM" id="SSF103647">
    <property type="entry name" value="TSP type-3 repeat"/>
    <property type="match status" value="1"/>
</dbReference>
<dbReference type="Proteomes" id="UP001164745">
    <property type="component" value="Chromosome"/>
</dbReference>
<accession>A0ABY7BFQ3</accession>
<protein>
    <recommendedName>
        <fullName evidence="4">von Willebrand factor type A</fullName>
    </recommendedName>
</protein>
<feature type="region of interest" description="Disordered" evidence="1">
    <location>
        <begin position="234"/>
        <end position="269"/>
    </location>
</feature>
<evidence type="ECO:0000256" key="1">
    <source>
        <dbReference type="SAM" id="MobiDB-lite"/>
    </source>
</evidence>
<name>A0ABY7BFQ3_9FIRM</name>
<dbReference type="RefSeq" id="WP_235374877.1">
    <property type="nucleotide sequence ID" value="NZ_CP113864.1"/>
</dbReference>
<feature type="compositionally biased region" description="Basic and acidic residues" evidence="1">
    <location>
        <begin position="234"/>
        <end position="253"/>
    </location>
</feature>
<dbReference type="InterPro" id="IPR028974">
    <property type="entry name" value="TSP_type-3_rpt"/>
</dbReference>
<dbReference type="PANTHER" id="PTHR37467">
    <property type="entry name" value="EXPORTED CALCIUM-BINDING GLYCOPROTEIN-RELATED"/>
    <property type="match status" value="1"/>
</dbReference>
<dbReference type="SUPFAM" id="SSF53300">
    <property type="entry name" value="vWA-like"/>
    <property type="match status" value="1"/>
</dbReference>
<organism evidence="2 3">
    <name type="scientific">Caldicellulosiruptor naganoensis</name>
    <dbReference type="NCBI Taxonomy" id="29324"/>
    <lineage>
        <taxon>Bacteria</taxon>
        <taxon>Bacillati</taxon>
        <taxon>Bacillota</taxon>
        <taxon>Bacillota incertae sedis</taxon>
        <taxon>Caldicellulosiruptorales</taxon>
        <taxon>Caldicellulosiruptoraceae</taxon>
        <taxon>Caldicellulosiruptor</taxon>
    </lineage>
</organism>
<dbReference type="EMBL" id="CP113864">
    <property type="protein sequence ID" value="WAM31645.1"/>
    <property type="molecule type" value="Genomic_DNA"/>
</dbReference>
<reference evidence="2" key="1">
    <citation type="submission" date="2022-12" db="EMBL/GenBank/DDBJ databases">
        <authorList>
            <person name="Bing R.G."/>
            <person name="Willard D.J."/>
            <person name="Manesh M.J.H."/>
            <person name="Laemthong T."/>
            <person name="Crosby J.R."/>
            <person name="Kelly R.M."/>
        </authorList>
    </citation>
    <scope>NUCLEOTIDE SEQUENCE</scope>
    <source>
        <strain evidence="2">DSM 8991</strain>
    </source>
</reference>
<dbReference type="PANTHER" id="PTHR37467:SF1">
    <property type="entry name" value="EXPORTED CALCIUM-BINDING GLYCOPROTEIN"/>
    <property type="match status" value="1"/>
</dbReference>